<dbReference type="InterPro" id="IPR049383">
    <property type="entry name" value="UbiD-like_N"/>
</dbReference>
<sequence>MSFSSLAACVDFLSNQKDLVIIRQEVDPDLEMAEIHRRVFEAGGPAILFERVKGTRFPAVSNLFGTHDRAVKILGAGLETIKHLVRLQSDPGEALRSPLKALKALPGLVHALPAKKRTGPVLDARAGINDLPMIRCWPMDGGGFILLPQVCSQDPLRPGVFRSNLGMYRVQLSGNDYLPGKQIGLHYQIHRGIGNHHARALEQNQRLKVSIFVGGPPAHTLSAVMPLPEHLPEVSFAGVLAGRRFAYTIQNGYLISLDADFCITGTIAMGRTKPEGPFGDHLGYYSLVHDFPYLEVESVFHRRDAIWPFTVVGRPPQEDSIFGELIHEMTGPAIPVAIPGVTAVHAVDAAGVHPLLLAKALERYVPYEPRQPRELLTHANAILGANQLSLAKYLFILAHEDAPDLDISDEKAFLVHCLARVDFSRDLHFYTSFTMDTLDYSADGLNTGSKLVVAAAGEEKRTLVTHVPVGLNLPPSFSMPRLAGPGMVVVKGPVFTDYPRADKEVAQLAEHLATSDAVGGLALVVIADDSDLAARNFDTFVWITFSRSNPSHDIHGVESFVRHKHWGCRGPLIVDARIKPFHAPPLVPDPDVERRVDRLGQKGGDLHGII</sequence>
<dbReference type="GO" id="GO:0016831">
    <property type="term" value="F:carboxy-lyase activity"/>
    <property type="evidence" value="ECO:0007669"/>
    <property type="project" value="InterPro"/>
</dbReference>
<evidence type="ECO:0000313" key="4">
    <source>
        <dbReference type="EMBL" id="ACN15965.1"/>
    </source>
</evidence>
<dbReference type="AlphaFoldDB" id="C0QJF2"/>
<dbReference type="RefSeq" id="WP_015904727.1">
    <property type="nucleotide sequence ID" value="NC_012108.1"/>
</dbReference>
<protein>
    <submittedName>
        <fullName evidence="4">VdcC</fullName>
    </submittedName>
</protein>
<evidence type="ECO:0000259" key="1">
    <source>
        <dbReference type="Pfam" id="PF01977"/>
    </source>
</evidence>
<dbReference type="Pfam" id="PF20696">
    <property type="entry name" value="UbiD_C"/>
    <property type="match status" value="1"/>
</dbReference>
<organism evidence="4 5">
    <name type="scientific">Desulforapulum autotrophicum (strain ATCC 43914 / DSM 3382 / VKM B-1955 / HRM2)</name>
    <name type="common">Desulfobacterium autotrophicum</name>
    <dbReference type="NCBI Taxonomy" id="177437"/>
    <lineage>
        <taxon>Bacteria</taxon>
        <taxon>Pseudomonadati</taxon>
        <taxon>Thermodesulfobacteriota</taxon>
        <taxon>Desulfobacteria</taxon>
        <taxon>Desulfobacterales</taxon>
        <taxon>Desulfobacteraceae</taxon>
        <taxon>Desulforapulum</taxon>
    </lineage>
</organism>
<evidence type="ECO:0000313" key="5">
    <source>
        <dbReference type="Proteomes" id="UP000000442"/>
    </source>
</evidence>
<dbReference type="Gene3D" id="3.40.1670.10">
    <property type="entry name" value="UbiD C-terminal domain-like"/>
    <property type="match status" value="1"/>
</dbReference>
<dbReference type="Proteomes" id="UP000000442">
    <property type="component" value="Chromosome"/>
</dbReference>
<dbReference type="SUPFAM" id="SSF50475">
    <property type="entry name" value="FMN-binding split barrel"/>
    <property type="match status" value="1"/>
</dbReference>
<reference evidence="4 5" key="1">
    <citation type="journal article" date="2009" name="Environ. Microbiol.">
        <title>Genome sequence of Desulfobacterium autotrophicum HRM2, a marine sulfate reducer oxidizing organic carbon completely to carbon dioxide.</title>
        <authorList>
            <person name="Strittmatter A.W."/>
            <person name="Liesegang H."/>
            <person name="Rabus R."/>
            <person name="Decker I."/>
            <person name="Amann J."/>
            <person name="Andres S."/>
            <person name="Henne A."/>
            <person name="Fricke W.F."/>
            <person name="Martinez-Arias R."/>
            <person name="Bartels D."/>
            <person name="Goesmann A."/>
            <person name="Krause L."/>
            <person name="Puehler A."/>
            <person name="Klenk H.P."/>
            <person name="Richter M."/>
            <person name="Schuler M."/>
            <person name="Gloeckner F.O."/>
            <person name="Meyerdierks A."/>
            <person name="Gottschalk G."/>
            <person name="Amann R."/>
        </authorList>
    </citation>
    <scope>NUCLEOTIDE SEQUENCE [LARGE SCALE GENOMIC DNA]</scope>
    <source>
        <strain evidence="5">ATCC 43914 / DSM 3382 / HRM2</strain>
    </source>
</reference>
<dbReference type="InterPro" id="IPR048304">
    <property type="entry name" value="UbiD_Rift_dom"/>
</dbReference>
<feature type="domain" description="3-octaprenyl-4-hydroxybenzoate carboxy-lyase-like C-terminal" evidence="3">
    <location>
        <begin position="321"/>
        <end position="455"/>
    </location>
</feature>
<gene>
    <name evidence="4" type="primary">vdcC</name>
    <name evidence="4" type="ordered locus">HRM2_28770</name>
</gene>
<dbReference type="PANTHER" id="PTHR30108:SF7">
    <property type="entry name" value="3-POLYPRENYL-4-HYDROXYBENZOATE DECARBOXYLASE"/>
    <property type="match status" value="1"/>
</dbReference>
<dbReference type="EMBL" id="CP001087">
    <property type="protein sequence ID" value="ACN15965.1"/>
    <property type="molecule type" value="Genomic_DNA"/>
</dbReference>
<evidence type="ECO:0000259" key="2">
    <source>
        <dbReference type="Pfam" id="PF20695"/>
    </source>
</evidence>
<evidence type="ECO:0000259" key="3">
    <source>
        <dbReference type="Pfam" id="PF20696"/>
    </source>
</evidence>
<dbReference type="Pfam" id="PF20695">
    <property type="entry name" value="UbiD_N"/>
    <property type="match status" value="1"/>
</dbReference>
<dbReference type="PANTHER" id="PTHR30108">
    <property type="entry name" value="3-OCTAPRENYL-4-HYDROXYBENZOATE CARBOXY-LYASE-RELATED"/>
    <property type="match status" value="1"/>
</dbReference>
<proteinExistence type="predicted"/>
<dbReference type="STRING" id="177437.HRM2_28770"/>
<dbReference type="HOGENOM" id="CLU_023348_4_1_7"/>
<dbReference type="GO" id="GO:0005737">
    <property type="term" value="C:cytoplasm"/>
    <property type="evidence" value="ECO:0007669"/>
    <property type="project" value="TreeGrafter"/>
</dbReference>
<dbReference type="KEGG" id="dat:HRM2_28770"/>
<dbReference type="eggNOG" id="COG0043">
    <property type="taxonomic scope" value="Bacteria"/>
</dbReference>
<dbReference type="InterPro" id="IPR049381">
    <property type="entry name" value="UbiD-like_C"/>
</dbReference>
<dbReference type="SUPFAM" id="SSF143968">
    <property type="entry name" value="UbiD C-terminal domain-like"/>
    <property type="match status" value="2"/>
</dbReference>
<dbReference type="Pfam" id="PF01977">
    <property type="entry name" value="UbiD"/>
    <property type="match status" value="1"/>
</dbReference>
<dbReference type="OrthoDB" id="9809841at2"/>
<accession>C0QJF2</accession>
<name>C0QJF2_DESAH</name>
<keyword evidence="5" id="KW-1185">Reference proteome</keyword>
<dbReference type="InterPro" id="IPR002830">
    <property type="entry name" value="UbiD"/>
</dbReference>
<feature type="domain" description="3-octaprenyl-4-hydroxybenzoate carboxy-lyase-like Rift-related" evidence="1">
    <location>
        <begin position="124"/>
        <end position="315"/>
    </location>
</feature>
<feature type="domain" description="3-octaprenyl-4-hydroxybenzoate carboxy-lyase-like N-terminal" evidence="2">
    <location>
        <begin position="11"/>
        <end position="85"/>
    </location>
</feature>